<dbReference type="OrthoDB" id="9807630at2"/>
<dbReference type="EMBL" id="BFAG01000001">
    <property type="protein sequence ID" value="GBF04374.1"/>
    <property type="molecule type" value="Genomic_DNA"/>
</dbReference>
<dbReference type="InterPro" id="IPR006439">
    <property type="entry name" value="HAD-SF_hydro_IA"/>
</dbReference>
<gene>
    <name evidence="1" type="ORF">DAERI_010546</name>
</gene>
<dbReference type="AlphaFoldDB" id="A0A2I9CS22"/>
<dbReference type="RefSeq" id="WP_103127908.1">
    <property type="nucleotide sequence ID" value="NZ_BFAG01000001.1"/>
</dbReference>
<keyword evidence="1" id="KW-0378">Hydrolase</keyword>
<dbReference type="SFLD" id="SFLDS00003">
    <property type="entry name" value="Haloacid_Dehalogenase"/>
    <property type="match status" value="1"/>
</dbReference>
<dbReference type="InterPro" id="IPR036412">
    <property type="entry name" value="HAD-like_sf"/>
</dbReference>
<dbReference type="GO" id="GO:0006281">
    <property type="term" value="P:DNA repair"/>
    <property type="evidence" value="ECO:0007669"/>
    <property type="project" value="TreeGrafter"/>
</dbReference>
<dbReference type="PANTHER" id="PTHR43434">
    <property type="entry name" value="PHOSPHOGLYCOLATE PHOSPHATASE"/>
    <property type="match status" value="1"/>
</dbReference>
<dbReference type="InterPro" id="IPR023198">
    <property type="entry name" value="PGP-like_dom2"/>
</dbReference>
<protein>
    <submittedName>
        <fullName evidence="1">HAD family hydrolase</fullName>
    </submittedName>
</protein>
<evidence type="ECO:0000313" key="2">
    <source>
        <dbReference type="Proteomes" id="UP000236569"/>
    </source>
</evidence>
<keyword evidence="2" id="KW-1185">Reference proteome</keyword>
<accession>A0A2I9CS22</accession>
<sequence length="231" mass="24249">MTVPQPTDPATVLNPERLRGVLLDVDGTLIDSNDAHARAWVEALREEGFERSFGEVRPLIGMGGDQLVPRLTGEDGESEVGKRLTQGWLKHFKPLVPGLRPTRGNRALIEGLRSRGLKVVLATSGEAEIVDSLLKQANLGDLNLDRVSSSEVGSSKPAPDLVQVGLDKLGLPAGAALMVGDTPFDAEAAHGAGVPCALLRCGGDSEEELGRTGALVLNDPQALLEALEGAS</sequence>
<dbReference type="Pfam" id="PF13419">
    <property type="entry name" value="HAD_2"/>
    <property type="match status" value="1"/>
</dbReference>
<reference evidence="2" key="1">
    <citation type="submission" date="2018-01" db="EMBL/GenBank/DDBJ databases">
        <title>Draft Genome Sequence of the Radioresistant Bacterium Deinococcus aerius TR0125, Isolated from the Higher Atmosphere above Japan.</title>
        <authorList>
            <person name="Satoh K."/>
            <person name="Arai H."/>
            <person name="Sanzen T."/>
            <person name="Kawaguchi Y."/>
            <person name="Hayashi H."/>
            <person name="Yokobori S."/>
            <person name="Yamagishi A."/>
            <person name="Oono Y."/>
            <person name="Narumi I."/>
        </authorList>
    </citation>
    <scope>NUCLEOTIDE SEQUENCE [LARGE SCALE GENOMIC DNA]</scope>
    <source>
        <strain evidence="2">TR0125</strain>
    </source>
</reference>
<dbReference type="GO" id="GO:0005829">
    <property type="term" value="C:cytosol"/>
    <property type="evidence" value="ECO:0007669"/>
    <property type="project" value="TreeGrafter"/>
</dbReference>
<dbReference type="Gene3D" id="1.10.150.240">
    <property type="entry name" value="Putative phosphatase, domain 2"/>
    <property type="match status" value="1"/>
</dbReference>
<dbReference type="PRINTS" id="PR00413">
    <property type="entry name" value="HADHALOGNASE"/>
</dbReference>
<dbReference type="InterPro" id="IPR041492">
    <property type="entry name" value="HAD_2"/>
</dbReference>
<dbReference type="PANTHER" id="PTHR43434:SF16">
    <property type="entry name" value="BLL8046 PROTEIN"/>
    <property type="match status" value="1"/>
</dbReference>
<dbReference type="SFLD" id="SFLDG01129">
    <property type="entry name" value="C1.5:_HAD__Beta-PGM__Phosphata"/>
    <property type="match status" value="1"/>
</dbReference>
<dbReference type="InterPro" id="IPR050155">
    <property type="entry name" value="HAD-like_hydrolase_sf"/>
</dbReference>
<dbReference type="SUPFAM" id="SSF56784">
    <property type="entry name" value="HAD-like"/>
    <property type="match status" value="1"/>
</dbReference>
<dbReference type="Proteomes" id="UP000236569">
    <property type="component" value="Unassembled WGS sequence"/>
</dbReference>
<dbReference type="GO" id="GO:0008967">
    <property type="term" value="F:phosphoglycolate phosphatase activity"/>
    <property type="evidence" value="ECO:0007669"/>
    <property type="project" value="TreeGrafter"/>
</dbReference>
<dbReference type="Gene3D" id="3.40.50.1000">
    <property type="entry name" value="HAD superfamily/HAD-like"/>
    <property type="match status" value="1"/>
</dbReference>
<dbReference type="InterPro" id="IPR023214">
    <property type="entry name" value="HAD_sf"/>
</dbReference>
<evidence type="ECO:0000313" key="1">
    <source>
        <dbReference type="EMBL" id="GBF04374.1"/>
    </source>
</evidence>
<proteinExistence type="predicted"/>
<name>A0A2I9CS22_9DEIO</name>
<comment type="caution">
    <text evidence="1">The sequence shown here is derived from an EMBL/GenBank/DDBJ whole genome shotgun (WGS) entry which is preliminary data.</text>
</comment>
<organism evidence="1 2">
    <name type="scientific">Deinococcus aerius</name>
    <dbReference type="NCBI Taxonomy" id="200253"/>
    <lineage>
        <taxon>Bacteria</taxon>
        <taxon>Thermotogati</taxon>
        <taxon>Deinococcota</taxon>
        <taxon>Deinococci</taxon>
        <taxon>Deinococcales</taxon>
        <taxon>Deinococcaceae</taxon>
        <taxon>Deinococcus</taxon>
    </lineage>
</organism>